<dbReference type="EMBL" id="CP126101">
    <property type="protein sequence ID" value="WHY53439.1"/>
    <property type="molecule type" value="Genomic_DNA"/>
</dbReference>
<dbReference type="AlphaFoldDB" id="A0AAX3X0F1"/>
<organism evidence="1 2">
    <name type="scientific">Lysinibacillus pakistanensis</name>
    <dbReference type="NCBI Taxonomy" id="759811"/>
    <lineage>
        <taxon>Bacteria</taxon>
        <taxon>Bacillati</taxon>
        <taxon>Bacillota</taxon>
        <taxon>Bacilli</taxon>
        <taxon>Bacillales</taxon>
        <taxon>Bacillaceae</taxon>
        <taxon>Lysinibacillus</taxon>
    </lineage>
</organism>
<sequence length="480" mass="55264">MKYYDDRFLIYDSETKFKASELTLESLELIGGTEEVRLRYHEATGLVLPYVLTKSRTDTKNSHNLLRWFENMINNSDKKDLASKGLAERLTKLNISFTQEDIDILVNVPLELVGQRTSPVSEGLLAYVYGDWQAAVTLRRRIMVDDVSYKHPNKTLNQNTNTDELGVRLPDAEIIVSHIIGEPYADTPFQGTYSPYPNRLYRMKQIVAILTSSTSAIRLDHINRTISMLTDTYNIKIPPIELRQLRSAFKILHLDHVIGNPDNDTVEIYVNERAYYENLVDFIKYHITKFNKEIMVNSSAAEIAVKSEQDYNTGVLPLRLSEYLEQLLYDVLYSNFYHTGNFNYIVKYPEVSPYKDSMGLIIDKDDIHQSDLHIIASNYLGLSAKTFSASVWAEGIIKLMRWGDRKVKNLNVGLNNTQYLDLQTMNLITQQLKTVEDQEERKEFIYPIYEGPELTFNKITRRPNDDTIIGGYADSVCTVV</sequence>
<dbReference type="Proteomes" id="UP001178322">
    <property type="component" value="Chromosome"/>
</dbReference>
<protein>
    <submittedName>
        <fullName evidence="1">Uncharacterized protein</fullName>
    </submittedName>
</protein>
<evidence type="ECO:0000313" key="2">
    <source>
        <dbReference type="Proteomes" id="UP001178322"/>
    </source>
</evidence>
<proteinExistence type="predicted"/>
<gene>
    <name evidence="1" type="ORF">QNH24_09460</name>
</gene>
<reference evidence="1" key="1">
    <citation type="submission" date="2023-05" db="EMBL/GenBank/DDBJ databases">
        <title>Comparative genomics of Bacillaceae isolates and their secondary metabolite potential.</title>
        <authorList>
            <person name="Song L."/>
            <person name="Nielsen L.J."/>
            <person name="Mohite O."/>
            <person name="Xu X."/>
            <person name="Weber T."/>
            <person name="Kovacs A.T."/>
        </authorList>
    </citation>
    <scope>NUCLEOTIDE SEQUENCE</scope>
    <source>
        <strain evidence="1">LY1</strain>
    </source>
</reference>
<dbReference type="RefSeq" id="WP_283871778.1">
    <property type="nucleotide sequence ID" value="NZ_CP126101.1"/>
</dbReference>
<accession>A0AAX3X0F1</accession>
<name>A0AAX3X0F1_9BACI</name>
<evidence type="ECO:0000313" key="1">
    <source>
        <dbReference type="EMBL" id="WHY53439.1"/>
    </source>
</evidence>